<dbReference type="InterPro" id="IPR021858">
    <property type="entry name" value="Fun_TF"/>
</dbReference>
<evidence type="ECO:0000313" key="5">
    <source>
        <dbReference type="Proteomes" id="UP000800041"/>
    </source>
</evidence>
<dbReference type="OrthoDB" id="416217at2759"/>
<dbReference type="PANTHER" id="PTHR47657">
    <property type="entry name" value="STEROL REGULATORY ELEMENT-BINDING PROTEIN ECM22"/>
    <property type="match status" value="1"/>
</dbReference>
<evidence type="ECO:0000256" key="2">
    <source>
        <dbReference type="SAM" id="MobiDB-lite"/>
    </source>
</evidence>
<organism evidence="4 5">
    <name type="scientific">Aulographum hederae CBS 113979</name>
    <dbReference type="NCBI Taxonomy" id="1176131"/>
    <lineage>
        <taxon>Eukaryota</taxon>
        <taxon>Fungi</taxon>
        <taxon>Dikarya</taxon>
        <taxon>Ascomycota</taxon>
        <taxon>Pezizomycotina</taxon>
        <taxon>Dothideomycetes</taxon>
        <taxon>Pleosporomycetidae</taxon>
        <taxon>Aulographales</taxon>
        <taxon>Aulographaceae</taxon>
    </lineage>
</organism>
<dbReference type="GO" id="GO:0000981">
    <property type="term" value="F:DNA-binding transcription factor activity, RNA polymerase II-specific"/>
    <property type="evidence" value="ECO:0007669"/>
    <property type="project" value="InterPro"/>
</dbReference>
<reference evidence="4" key="1">
    <citation type="journal article" date="2020" name="Stud. Mycol.">
        <title>101 Dothideomycetes genomes: a test case for predicting lifestyles and emergence of pathogens.</title>
        <authorList>
            <person name="Haridas S."/>
            <person name="Albert R."/>
            <person name="Binder M."/>
            <person name="Bloem J."/>
            <person name="Labutti K."/>
            <person name="Salamov A."/>
            <person name="Andreopoulos B."/>
            <person name="Baker S."/>
            <person name="Barry K."/>
            <person name="Bills G."/>
            <person name="Bluhm B."/>
            <person name="Cannon C."/>
            <person name="Castanera R."/>
            <person name="Culley D."/>
            <person name="Daum C."/>
            <person name="Ezra D."/>
            <person name="Gonzalez J."/>
            <person name="Henrissat B."/>
            <person name="Kuo A."/>
            <person name="Liang C."/>
            <person name="Lipzen A."/>
            <person name="Lutzoni F."/>
            <person name="Magnuson J."/>
            <person name="Mondo S."/>
            <person name="Nolan M."/>
            <person name="Ohm R."/>
            <person name="Pangilinan J."/>
            <person name="Park H.-J."/>
            <person name="Ramirez L."/>
            <person name="Alfaro M."/>
            <person name="Sun H."/>
            <person name="Tritt A."/>
            <person name="Yoshinaga Y."/>
            <person name="Zwiers L.-H."/>
            <person name="Turgeon B."/>
            <person name="Goodwin S."/>
            <person name="Spatafora J."/>
            <person name="Crous P."/>
            <person name="Grigoriev I."/>
        </authorList>
    </citation>
    <scope>NUCLEOTIDE SEQUENCE</scope>
    <source>
        <strain evidence="4">CBS 113979</strain>
    </source>
</reference>
<dbReference type="PANTHER" id="PTHR47657:SF14">
    <property type="entry name" value="ZN(2)-C6 FUNGAL-TYPE DOMAIN-CONTAINING PROTEIN"/>
    <property type="match status" value="1"/>
</dbReference>
<dbReference type="PROSITE" id="PS50048">
    <property type="entry name" value="ZN2_CY6_FUNGAL_2"/>
    <property type="match status" value="1"/>
</dbReference>
<gene>
    <name evidence="4" type="ORF">K402DRAFT_320696</name>
</gene>
<feature type="region of interest" description="Disordered" evidence="2">
    <location>
        <begin position="97"/>
        <end position="127"/>
    </location>
</feature>
<dbReference type="EMBL" id="ML977137">
    <property type="protein sequence ID" value="KAF1992424.1"/>
    <property type="molecule type" value="Genomic_DNA"/>
</dbReference>
<evidence type="ECO:0000313" key="4">
    <source>
        <dbReference type="EMBL" id="KAF1992424.1"/>
    </source>
</evidence>
<keyword evidence="1" id="KW-0539">Nucleus</keyword>
<dbReference type="AlphaFoldDB" id="A0A6G1HH66"/>
<dbReference type="Pfam" id="PF00172">
    <property type="entry name" value="Zn_clus"/>
    <property type="match status" value="1"/>
</dbReference>
<accession>A0A6G1HH66</accession>
<proteinExistence type="predicted"/>
<protein>
    <recommendedName>
        <fullName evidence="3">Zn(2)-C6 fungal-type domain-containing protein</fullName>
    </recommendedName>
</protein>
<dbReference type="Gene3D" id="4.10.240.10">
    <property type="entry name" value="Zn(2)-C6 fungal-type DNA-binding domain"/>
    <property type="match status" value="1"/>
</dbReference>
<dbReference type="Pfam" id="PF11951">
    <property type="entry name" value="Fungal_trans_2"/>
    <property type="match status" value="1"/>
</dbReference>
<dbReference type="SMART" id="SM00066">
    <property type="entry name" value="GAL4"/>
    <property type="match status" value="1"/>
</dbReference>
<feature type="domain" description="Zn(2)-C6 fungal-type" evidence="3">
    <location>
        <begin position="13"/>
        <end position="43"/>
    </location>
</feature>
<feature type="compositionally biased region" description="Polar residues" evidence="2">
    <location>
        <begin position="110"/>
        <end position="119"/>
    </location>
</feature>
<dbReference type="CDD" id="cd00067">
    <property type="entry name" value="GAL4"/>
    <property type="match status" value="1"/>
</dbReference>
<dbReference type="InterPro" id="IPR036864">
    <property type="entry name" value="Zn2-C6_fun-type_DNA-bd_sf"/>
</dbReference>
<dbReference type="Proteomes" id="UP000800041">
    <property type="component" value="Unassembled WGS sequence"/>
</dbReference>
<name>A0A6G1HH66_9PEZI</name>
<keyword evidence="5" id="KW-1185">Reference proteome</keyword>
<dbReference type="SUPFAM" id="SSF57701">
    <property type="entry name" value="Zn2/Cys6 DNA-binding domain"/>
    <property type="match status" value="1"/>
</dbReference>
<evidence type="ECO:0000256" key="1">
    <source>
        <dbReference type="ARBA" id="ARBA00023242"/>
    </source>
</evidence>
<feature type="region of interest" description="Disordered" evidence="2">
    <location>
        <begin position="59"/>
        <end position="85"/>
    </location>
</feature>
<sequence>MPARRSHTKSRNGCSNCRTRRIKCDEAYPVCGQCSYRAIDCHFDRGRPKKKISTATLAARLRKSQSPEIAQGATPKKKKKATPANVQGVIIERAWGVSSPASRPSPTPSNHLDSGTQLSHPHPSLSEHPDSMVKLRLLHHFTYVAANPDTMSHPRLRYFWAYELPAKAMTHDPLMDALLAFSALHLHILTPNDHGLSSTSHQYYGTALRKVNQEIANWSTDVAELTFGASITLSFRAAFSWQDPCMKNTPYTLPLQWIHLTRGATTVFIMSQQTKVANIGGPMEVPFPDTSTIPLNDDPFELLKLALPSDFDSEEEQTALYKTLDQVSIIYRSILGGADYLPGLARLTRFPAFLDPVFLRMLQEGEPRAMVVLAYFFGVMKEAEDVWWLNGWADHEINGILGLMPEECMVFMEWPCRQLVEKNREGVRLGLEALFE</sequence>
<dbReference type="PROSITE" id="PS00463">
    <property type="entry name" value="ZN2_CY6_FUNGAL_1"/>
    <property type="match status" value="1"/>
</dbReference>
<dbReference type="InterPro" id="IPR052400">
    <property type="entry name" value="Zn2-C6_fungal_TF"/>
</dbReference>
<dbReference type="InterPro" id="IPR001138">
    <property type="entry name" value="Zn2Cys6_DnaBD"/>
</dbReference>
<dbReference type="GO" id="GO:0008270">
    <property type="term" value="F:zinc ion binding"/>
    <property type="evidence" value="ECO:0007669"/>
    <property type="project" value="InterPro"/>
</dbReference>
<evidence type="ECO:0000259" key="3">
    <source>
        <dbReference type="PROSITE" id="PS50048"/>
    </source>
</evidence>